<reference evidence="2 3" key="1">
    <citation type="submission" date="2019-03" db="EMBL/GenBank/DDBJ databases">
        <title>Draft genome sequences of novel Actinobacteria.</title>
        <authorList>
            <person name="Sahin N."/>
            <person name="Ay H."/>
            <person name="Saygin H."/>
        </authorList>
    </citation>
    <scope>NUCLEOTIDE SEQUENCE [LARGE SCALE GENOMIC DNA]</scope>
    <source>
        <strain evidence="2 3">H3C3</strain>
    </source>
</reference>
<proteinExistence type="predicted"/>
<dbReference type="Proteomes" id="UP000294513">
    <property type="component" value="Unassembled WGS sequence"/>
</dbReference>
<name>A0A4R5C5F3_9ACTN</name>
<evidence type="ECO:0000313" key="2">
    <source>
        <dbReference type="EMBL" id="TDD93323.1"/>
    </source>
</evidence>
<dbReference type="RefSeq" id="WP_131891575.1">
    <property type="nucleotide sequence ID" value="NZ_SMKU01000034.1"/>
</dbReference>
<evidence type="ECO:0000313" key="3">
    <source>
        <dbReference type="Proteomes" id="UP000294513"/>
    </source>
</evidence>
<organism evidence="2 3">
    <name type="scientific">Actinomadura rubrisoli</name>
    <dbReference type="NCBI Taxonomy" id="2530368"/>
    <lineage>
        <taxon>Bacteria</taxon>
        <taxon>Bacillati</taxon>
        <taxon>Actinomycetota</taxon>
        <taxon>Actinomycetes</taxon>
        <taxon>Streptosporangiales</taxon>
        <taxon>Thermomonosporaceae</taxon>
        <taxon>Actinomadura</taxon>
    </lineage>
</organism>
<gene>
    <name evidence="2" type="ORF">E1298_10070</name>
</gene>
<dbReference type="Pfam" id="PF19730">
    <property type="entry name" value="DUF6221"/>
    <property type="match status" value="1"/>
</dbReference>
<feature type="region of interest" description="Disordered" evidence="1">
    <location>
        <begin position="39"/>
        <end position="59"/>
    </location>
</feature>
<sequence>MADPTDLSTADLIALITRGLDQDEARAKACLREVGSVRKGEMYDDGSGPAEQDEYPHYPHASGPAELAFMARCRPAEVLRDIQAKRHILVRCEEELLSGIPRLVHFAEQTLREMARPYLAQERHG</sequence>
<dbReference type="AlphaFoldDB" id="A0A4R5C5F3"/>
<accession>A0A4R5C5F3</accession>
<evidence type="ECO:0000256" key="1">
    <source>
        <dbReference type="SAM" id="MobiDB-lite"/>
    </source>
</evidence>
<dbReference type="EMBL" id="SMKU01000034">
    <property type="protein sequence ID" value="TDD93323.1"/>
    <property type="molecule type" value="Genomic_DNA"/>
</dbReference>
<dbReference type="InterPro" id="IPR046193">
    <property type="entry name" value="DUF6221"/>
</dbReference>
<comment type="caution">
    <text evidence="2">The sequence shown here is derived from an EMBL/GenBank/DDBJ whole genome shotgun (WGS) entry which is preliminary data.</text>
</comment>
<keyword evidence="3" id="KW-1185">Reference proteome</keyword>
<protein>
    <submittedName>
        <fullName evidence="2">Uncharacterized protein</fullName>
    </submittedName>
</protein>